<dbReference type="InterPro" id="IPR036097">
    <property type="entry name" value="HisK_dim/P_sf"/>
</dbReference>
<evidence type="ECO:0000256" key="1">
    <source>
        <dbReference type="ARBA" id="ARBA00000085"/>
    </source>
</evidence>
<evidence type="ECO:0000313" key="18">
    <source>
        <dbReference type="EMBL" id="RKR81874.1"/>
    </source>
</evidence>
<dbReference type="PROSITE" id="PS50110">
    <property type="entry name" value="RESPONSE_REGULATORY"/>
    <property type="match status" value="1"/>
</dbReference>
<keyword evidence="13 15" id="KW-0472">Membrane</keyword>
<dbReference type="SUPFAM" id="SSF47384">
    <property type="entry name" value="Homodimeric domain of signal transducing histidine kinase"/>
    <property type="match status" value="1"/>
</dbReference>
<evidence type="ECO:0000256" key="11">
    <source>
        <dbReference type="ARBA" id="ARBA00022989"/>
    </source>
</evidence>
<dbReference type="SMART" id="SM00388">
    <property type="entry name" value="HisKA"/>
    <property type="match status" value="1"/>
</dbReference>
<comment type="subcellular location">
    <subcellularLocation>
        <location evidence="2">Cell membrane</location>
        <topology evidence="2">Multi-pass membrane protein</topology>
    </subcellularLocation>
</comment>
<dbReference type="InterPro" id="IPR003661">
    <property type="entry name" value="HisK_dim/P_dom"/>
</dbReference>
<dbReference type="GO" id="GO:0000155">
    <property type="term" value="F:phosphorelay sensor kinase activity"/>
    <property type="evidence" value="ECO:0007669"/>
    <property type="project" value="InterPro"/>
</dbReference>
<dbReference type="SMART" id="SM00387">
    <property type="entry name" value="HATPase_c"/>
    <property type="match status" value="1"/>
</dbReference>
<evidence type="ECO:0000256" key="10">
    <source>
        <dbReference type="ARBA" id="ARBA00022840"/>
    </source>
</evidence>
<evidence type="ECO:0000256" key="3">
    <source>
        <dbReference type="ARBA" id="ARBA00012438"/>
    </source>
</evidence>
<dbReference type="InterPro" id="IPR036890">
    <property type="entry name" value="HATPase_C_sf"/>
</dbReference>
<keyword evidence="8" id="KW-0547">Nucleotide-binding</keyword>
<dbReference type="PRINTS" id="PR00344">
    <property type="entry name" value="BCTRLSENSOR"/>
</dbReference>
<gene>
    <name evidence="18" type="ORF">BDD43_2035</name>
</gene>
<dbReference type="PANTHER" id="PTHR45339:SF1">
    <property type="entry name" value="HYBRID SIGNAL TRANSDUCTION HISTIDINE KINASE J"/>
    <property type="match status" value="1"/>
</dbReference>
<dbReference type="SUPFAM" id="SSF55874">
    <property type="entry name" value="ATPase domain of HSP90 chaperone/DNA topoisomerase II/histidine kinase"/>
    <property type="match status" value="1"/>
</dbReference>
<dbReference type="InterPro" id="IPR003594">
    <property type="entry name" value="HATPase_dom"/>
</dbReference>
<evidence type="ECO:0000256" key="7">
    <source>
        <dbReference type="ARBA" id="ARBA00022692"/>
    </source>
</evidence>
<dbReference type="FunFam" id="1.10.287.130:FF:000001">
    <property type="entry name" value="Two-component sensor histidine kinase"/>
    <property type="match status" value="1"/>
</dbReference>
<dbReference type="RefSeq" id="WP_121197534.1">
    <property type="nucleotide sequence ID" value="NZ_RBKU01000001.1"/>
</dbReference>
<keyword evidence="10" id="KW-0067">ATP-binding</keyword>
<dbReference type="Proteomes" id="UP000268007">
    <property type="component" value="Unassembled WGS sequence"/>
</dbReference>
<dbReference type="FunFam" id="3.30.565.10:FF:000010">
    <property type="entry name" value="Sensor histidine kinase RcsC"/>
    <property type="match status" value="1"/>
</dbReference>
<proteinExistence type="predicted"/>
<evidence type="ECO:0000256" key="8">
    <source>
        <dbReference type="ARBA" id="ARBA00022741"/>
    </source>
</evidence>
<accession>A0A495J0N6</accession>
<organism evidence="18 19">
    <name type="scientific">Mucilaginibacter gracilis</name>
    <dbReference type="NCBI Taxonomy" id="423350"/>
    <lineage>
        <taxon>Bacteria</taxon>
        <taxon>Pseudomonadati</taxon>
        <taxon>Bacteroidota</taxon>
        <taxon>Sphingobacteriia</taxon>
        <taxon>Sphingobacteriales</taxon>
        <taxon>Sphingobacteriaceae</taxon>
        <taxon>Mucilaginibacter</taxon>
    </lineage>
</organism>
<dbReference type="CDD" id="cd17546">
    <property type="entry name" value="REC_hyHK_CKI1_RcsC-like"/>
    <property type="match status" value="1"/>
</dbReference>
<name>A0A495J0N6_9SPHI</name>
<keyword evidence="6" id="KW-0808">Transferase</keyword>
<evidence type="ECO:0000256" key="5">
    <source>
        <dbReference type="ARBA" id="ARBA00022553"/>
    </source>
</evidence>
<comment type="catalytic activity">
    <reaction evidence="1">
        <text>ATP + protein L-histidine = ADP + protein N-phospho-L-histidine.</text>
        <dbReference type="EC" id="2.7.13.3"/>
    </reaction>
</comment>
<evidence type="ECO:0000256" key="2">
    <source>
        <dbReference type="ARBA" id="ARBA00004651"/>
    </source>
</evidence>
<feature type="domain" description="Histidine kinase" evidence="16">
    <location>
        <begin position="245"/>
        <end position="466"/>
    </location>
</feature>
<dbReference type="InterPro" id="IPR001789">
    <property type="entry name" value="Sig_transdc_resp-reg_receiver"/>
</dbReference>
<dbReference type="InterPro" id="IPR005467">
    <property type="entry name" value="His_kinase_dom"/>
</dbReference>
<keyword evidence="19" id="KW-1185">Reference proteome</keyword>
<keyword evidence="9" id="KW-0418">Kinase</keyword>
<dbReference type="SUPFAM" id="SSF52172">
    <property type="entry name" value="CheY-like"/>
    <property type="match status" value="1"/>
</dbReference>
<keyword evidence="12" id="KW-0902">Two-component regulatory system</keyword>
<dbReference type="InterPro" id="IPR004358">
    <property type="entry name" value="Sig_transdc_His_kin-like_C"/>
</dbReference>
<dbReference type="SMART" id="SM00448">
    <property type="entry name" value="REC"/>
    <property type="match status" value="1"/>
</dbReference>
<protein>
    <recommendedName>
        <fullName evidence="3">histidine kinase</fullName>
        <ecNumber evidence="3">2.7.13.3</ecNumber>
    </recommendedName>
</protein>
<evidence type="ECO:0000313" key="19">
    <source>
        <dbReference type="Proteomes" id="UP000268007"/>
    </source>
</evidence>
<dbReference type="Gene3D" id="3.40.50.2300">
    <property type="match status" value="1"/>
</dbReference>
<feature type="domain" description="Response regulatory" evidence="17">
    <location>
        <begin position="491"/>
        <end position="606"/>
    </location>
</feature>
<evidence type="ECO:0000256" key="9">
    <source>
        <dbReference type="ARBA" id="ARBA00022777"/>
    </source>
</evidence>
<dbReference type="InterPro" id="IPR011006">
    <property type="entry name" value="CheY-like_superfamily"/>
</dbReference>
<dbReference type="Pfam" id="PF00512">
    <property type="entry name" value="HisKA"/>
    <property type="match status" value="1"/>
</dbReference>
<dbReference type="InterPro" id="IPR036641">
    <property type="entry name" value="HPT_dom_sf"/>
</dbReference>
<evidence type="ECO:0000256" key="4">
    <source>
        <dbReference type="ARBA" id="ARBA00022475"/>
    </source>
</evidence>
<keyword evidence="7 15" id="KW-0812">Transmembrane</keyword>
<dbReference type="EMBL" id="RBKU01000001">
    <property type="protein sequence ID" value="RKR81874.1"/>
    <property type="molecule type" value="Genomic_DNA"/>
</dbReference>
<dbReference type="AlphaFoldDB" id="A0A495J0N6"/>
<reference evidence="18 19" key="1">
    <citation type="submission" date="2018-10" db="EMBL/GenBank/DDBJ databases">
        <title>Genomic Encyclopedia of Archaeal and Bacterial Type Strains, Phase II (KMG-II): from individual species to whole genera.</title>
        <authorList>
            <person name="Goeker M."/>
        </authorList>
    </citation>
    <scope>NUCLEOTIDE SEQUENCE [LARGE SCALE GENOMIC DNA]</scope>
    <source>
        <strain evidence="18 19">DSM 18602</strain>
    </source>
</reference>
<dbReference type="Gene3D" id="1.10.287.130">
    <property type="match status" value="1"/>
</dbReference>
<feature type="modified residue" description="4-aspartylphosphate" evidence="14">
    <location>
        <position position="540"/>
    </location>
</feature>
<evidence type="ECO:0000259" key="16">
    <source>
        <dbReference type="PROSITE" id="PS50109"/>
    </source>
</evidence>
<evidence type="ECO:0000256" key="14">
    <source>
        <dbReference type="PROSITE-ProRule" id="PRU00169"/>
    </source>
</evidence>
<keyword evidence="5 14" id="KW-0597">Phosphoprotein</keyword>
<dbReference type="GO" id="GO:0005886">
    <property type="term" value="C:plasma membrane"/>
    <property type="evidence" value="ECO:0007669"/>
    <property type="project" value="UniProtKB-SubCell"/>
</dbReference>
<dbReference type="PROSITE" id="PS50109">
    <property type="entry name" value="HIS_KIN"/>
    <property type="match status" value="1"/>
</dbReference>
<dbReference type="Pfam" id="PF02518">
    <property type="entry name" value="HATPase_c"/>
    <property type="match status" value="1"/>
</dbReference>
<dbReference type="GO" id="GO:0005524">
    <property type="term" value="F:ATP binding"/>
    <property type="evidence" value="ECO:0007669"/>
    <property type="project" value="UniProtKB-KW"/>
</dbReference>
<evidence type="ECO:0000259" key="17">
    <source>
        <dbReference type="PROSITE" id="PS50110"/>
    </source>
</evidence>
<evidence type="ECO:0000256" key="13">
    <source>
        <dbReference type="ARBA" id="ARBA00023136"/>
    </source>
</evidence>
<dbReference type="EC" id="2.7.13.3" evidence="3"/>
<dbReference type="CDD" id="cd16922">
    <property type="entry name" value="HATPase_EvgS-ArcB-TorS-like"/>
    <property type="match status" value="1"/>
</dbReference>
<evidence type="ECO:0000256" key="6">
    <source>
        <dbReference type="ARBA" id="ARBA00022679"/>
    </source>
</evidence>
<keyword evidence="11 15" id="KW-1133">Transmembrane helix</keyword>
<dbReference type="Pfam" id="PF00072">
    <property type="entry name" value="Response_reg"/>
    <property type="match status" value="1"/>
</dbReference>
<dbReference type="PANTHER" id="PTHR45339">
    <property type="entry name" value="HYBRID SIGNAL TRANSDUCTION HISTIDINE KINASE J"/>
    <property type="match status" value="1"/>
</dbReference>
<evidence type="ECO:0000256" key="15">
    <source>
        <dbReference type="SAM" id="Phobius"/>
    </source>
</evidence>
<feature type="transmembrane region" description="Helical" evidence="15">
    <location>
        <begin position="12"/>
        <end position="35"/>
    </location>
</feature>
<dbReference type="SUPFAM" id="SSF47226">
    <property type="entry name" value="Histidine-containing phosphotransfer domain, HPT domain"/>
    <property type="match status" value="1"/>
</dbReference>
<feature type="transmembrane region" description="Helical" evidence="15">
    <location>
        <begin position="191"/>
        <end position="212"/>
    </location>
</feature>
<dbReference type="Gene3D" id="3.30.565.10">
    <property type="entry name" value="Histidine kinase-like ATPase, C-terminal domain"/>
    <property type="match status" value="1"/>
</dbReference>
<sequence length="733" mass="81492">MNTTPRIMANKRFGYFMLVAFGVATILLLIIQYNFSANMDAMLHGNEKLMEELSASNHLREIDRDILGVESRIRAAIATDDTSHLEGIDGKVSSIMVYLDSMDNDAAGKTTVKYLRRLKQLSEEKVNTKNALIKRYLKLGNMNDTTFIANPRARRISDEITSVTHKIYDIRQQKIVALSQDNVAGSRHARVYSNVLIGFMFVSGAVLCWFILGQFRQQNKLIIKLDASEKRSIEALQVKENFLANMSHEIRTPLNSILGFTNLLQRRDKDPDSAEFIEAIQKAGENLMAIINDILDLSKIEAGMMRIVKAPFSVRGLIHSIETLFKERVNEKGLQLNCSVADNVPDTLVGDATRLTQILVNLIGNALKFSDGGMIEVQIDIVSANGSDMQLGVKVKDTGIGISNEKLDKIFERFNQAEDSITRNYGGTGLGLAIVKTLIDLQGGTIEVHSVPGKGTEFAFYMPYTVANEQINPEPQLTTRALKEVVNPSLQILVVDDNVMNQSLMKHLLSQWGTSFIIVGNGLEALDALQTKTFDLVLMDIQMPKMDGYTTTRHIREELKLDTPIIAMTAHAMAGEREKCLSNGMNDYISKPINEEHLFKMIVKFVGPKIETVSAAMPVTALRSYQFIDLAYMKDISKGNVSYEQLVTGHFIEGIPADVDNLETAFVKKDLPGVKRIAHDMKTSVAIMGLLPLLSNMLDALEDAESMEVVQPSVIAEVKKTCLAAVEEARHIF</sequence>
<dbReference type="CDD" id="cd00082">
    <property type="entry name" value="HisKA"/>
    <property type="match status" value="1"/>
</dbReference>
<keyword evidence="4" id="KW-1003">Cell membrane</keyword>
<dbReference type="Gene3D" id="1.20.120.160">
    <property type="entry name" value="HPT domain"/>
    <property type="match status" value="1"/>
</dbReference>
<evidence type="ECO:0000256" key="12">
    <source>
        <dbReference type="ARBA" id="ARBA00023012"/>
    </source>
</evidence>
<dbReference type="OrthoDB" id="9811889at2"/>
<comment type="caution">
    <text evidence="18">The sequence shown here is derived from an EMBL/GenBank/DDBJ whole genome shotgun (WGS) entry which is preliminary data.</text>
</comment>